<evidence type="ECO:0000256" key="2">
    <source>
        <dbReference type="ARBA" id="ARBA00023125"/>
    </source>
</evidence>
<name>A0ABM6U2K4_FUSVA</name>
<keyword evidence="2" id="KW-0238">DNA-binding</keyword>
<dbReference type="PANTHER" id="PTHR33175:SF3">
    <property type="entry name" value="DNA-BINDING PROTEIN HU-BETA"/>
    <property type="match status" value="1"/>
</dbReference>
<gene>
    <name evidence="4" type="ORF">C4N18_04500</name>
</gene>
<dbReference type="InterPro" id="IPR000119">
    <property type="entry name" value="Hist_DNA-bd"/>
</dbReference>
<evidence type="ECO:0000313" key="5">
    <source>
        <dbReference type="Proteomes" id="UP000241238"/>
    </source>
</evidence>
<protein>
    <recommendedName>
        <fullName evidence="6">DNA-binding protein HU</fullName>
    </recommendedName>
</protein>
<dbReference type="InterPro" id="IPR010992">
    <property type="entry name" value="IHF-like_DNA-bd_dom_sf"/>
</dbReference>
<dbReference type="SUPFAM" id="SSF47729">
    <property type="entry name" value="IHF-like DNA-binding proteins"/>
    <property type="match status" value="1"/>
</dbReference>
<reference evidence="5" key="1">
    <citation type="journal article" date="2018" name="MSphere">
        <title>Fusobacterium Genomics Using MinION and Illumina Sequencing Enables Genome Completion and Correction.</title>
        <authorList>
            <person name="Todd S.M."/>
            <person name="Settlage R.E."/>
            <person name="Lahmers K.K."/>
            <person name="Slade D.J."/>
        </authorList>
    </citation>
    <scope>NUCLEOTIDE SEQUENCE [LARGE SCALE GENOMIC DNA]</scope>
    <source>
        <strain evidence="5">ATCC 27725</strain>
    </source>
</reference>
<dbReference type="RefSeq" id="WP_005951894.1">
    <property type="nucleotide sequence ID" value="NZ_CP028103.1"/>
</dbReference>
<comment type="similarity">
    <text evidence="3">Belongs to the bacterial histone-like protein family.</text>
</comment>
<accession>A0ABM6U2K4</accession>
<proteinExistence type="inferred from homology"/>
<dbReference type="Pfam" id="PF00216">
    <property type="entry name" value="Bac_DNA_binding"/>
    <property type="match status" value="1"/>
</dbReference>
<evidence type="ECO:0008006" key="6">
    <source>
        <dbReference type="Google" id="ProtNLM"/>
    </source>
</evidence>
<dbReference type="SMART" id="SM00411">
    <property type="entry name" value="BHL"/>
    <property type="match status" value="1"/>
</dbReference>
<evidence type="ECO:0000313" key="4">
    <source>
        <dbReference type="EMBL" id="AVQ30512.1"/>
    </source>
</evidence>
<dbReference type="EMBL" id="CP028103">
    <property type="protein sequence ID" value="AVQ30512.1"/>
    <property type="molecule type" value="Genomic_DNA"/>
</dbReference>
<keyword evidence="5" id="KW-1185">Reference proteome</keyword>
<dbReference type="PANTHER" id="PTHR33175">
    <property type="entry name" value="DNA-BINDING PROTEIN HU"/>
    <property type="match status" value="1"/>
</dbReference>
<evidence type="ECO:0000256" key="3">
    <source>
        <dbReference type="RuleBase" id="RU003939"/>
    </source>
</evidence>
<dbReference type="Gene3D" id="4.10.520.10">
    <property type="entry name" value="IHF-like DNA-binding proteins"/>
    <property type="match status" value="1"/>
</dbReference>
<dbReference type="GeneID" id="77467242"/>
<organism evidence="4 5">
    <name type="scientific">Fusobacterium varium ATCC 27725</name>
    <dbReference type="NCBI Taxonomy" id="469618"/>
    <lineage>
        <taxon>Bacteria</taxon>
        <taxon>Fusobacteriati</taxon>
        <taxon>Fusobacteriota</taxon>
        <taxon>Fusobacteriia</taxon>
        <taxon>Fusobacteriales</taxon>
        <taxon>Fusobacteriaceae</taxon>
        <taxon>Fusobacterium</taxon>
    </lineage>
</organism>
<evidence type="ECO:0000256" key="1">
    <source>
        <dbReference type="ARBA" id="ARBA00023067"/>
    </source>
</evidence>
<sequence length="97" mass="11377">MTEAEFIRYYKRRNKSKNYKEAKEKIDLFWNSLLKALGEAEKVSLKNWGTFEKKEVKPRRIVIPNMEKVTITKAKKVIKFKAGAGLRNVVNEVDTDE</sequence>
<dbReference type="Proteomes" id="UP000241238">
    <property type="component" value="Chromosome"/>
</dbReference>
<keyword evidence="1" id="KW-0226">DNA condensation</keyword>